<dbReference type="OrthoDB" id="3237970at2759"/>
<accession>A0A8E2DTM3</accession>
<evidence type="ECO:0000313" key="2">
    <source>
        <dbReference type="Proteomes" id="UP000250043"/>
    </source>
</evidence>
<dbReference type="AlphaFoldDB" id="A0A8E2DTM3"/>
<evidence type="ECO:0000313" key="1">
    <source>
        <dbReference type="EMBL" id="OCH95580.1"/>
    </source>
</evidence>
<name>A0A8E2DTM3_9APHY</name>
<keyword evidence="2" id="KW-1185">Reference proteome</keyword>
<protein>
    <submittedName>
        <fullName evidence="1">Uncharacterized protein</fullName>
    </submittedName>
</protein>
<organism evidence="1 2">
    <name type="scientific">Obba rivulosa</name>
    <dbReference type="NCBI Taxonomy" id="1052685"/>
    <lineage>
        <taxon>Eukaryota</taxon>
        <taxon>Fungi</taxon>
        <taxon>Dikarya</taxon>
        <taxon>Basidiomycota</taxon>
        <taxon>Agaricomycotina</taxon>
        <taxon>Agaricomycetes</taxon>
        <taxon>Polyporales</taxon>
        <taxon>Gelatoporiaceae</taxon>
        <taxon>Obba</taxon>
    </lineage>
</organism>
<dbReference type="EMBL" id="KV722335">
    <property type="protein sequence ID" value="OCH95580.1"/>
    <property type="molecule type" value="Genomic_DNA"/>
</dbReference>
<gene>
    <name evidence="1" type="ORF">OBBRIDRAFT_538960</name>
</gene>
<dbReference type="Proteomes" id="UP000250043">
    <property type="component" value="Unassembled WGS sequence"/>
</dbReference>
<reference evidence="1 2" key="1">
    <citation type="submission" date="2016-07" db="EMBL/GenBank/DDBJ databases">
        <title>Draft genome of the white-rot fungus Obba rivulosa 3A-2.</title>
        <authorList>
            <consortium name="DOE Joint Genome Institute"/>
            <person name="Miettinen O."/>
            <person name="Riley R."/>
            <person name="Acob R."/>
            <person name="Barry K."/>
            <person name="Cullen D."/>
            <person name="De Vries R."/>
            <person name="Hainaut M."/>
            <person name="Hatakka A."/>
            <person name="Henrissat B."/>
            <person name="Hilden K."/>
            <person name="Kuo R."/>
            <person name="Labutti K."/>
            <person name="Lipzen A."/>
            <person name="Makela M.R."/>
            <person name="Sandor L."/>
            <person name="Spatafora J.W."/>
            <person name="Grigoriev I.V."/>
            <person name="Hibbett D.S."/>
        </authorList>
    </citation>
    <scope>NUCLEOTIDE SEQUENCE [LARGE SCALE GENOMIC DNA]</scope>
    <source>
        <strain evidence="1 2">3A-2</strain>
    </source>
</reference>
<proteinExistence type="predicted"/>
<sequence>MRPSPLCLVRVLPRSEVTNALSKLKPLPEPKRSDVPKLNIFQMLQKRKEAMGESYPPNLRIELALSKHDFRGVPLETKRQLREMIKEK</sequence>